<keyword evidence="3" id="KW-1185">Reference proteome</keyword>
<dbReference type="EMBL" id="QNGE01005094">
    <property type="protein sequence ID" value="KAA3672282.1"/>
    <property type="molecule type" value="Genomic_DNA"/>
</dbReference>
<gene>
    <name evidence="2" type="ORF">DEA37_0007116</name>
</gene>
<accession>A0A5J4N9S6</accession>
<reference evidence="2 3" key="1">
    <citation type="journal article" date="2019" name="Gigascience">
        <title>Whole-genome sequence of the oriental lung fluke Paragonimus westermani.</title>
        <authorList>
            <person name="Oey H."/>
            <person name="Zakrzewski M."/>
            <person name="Narain K."/>
            <person name="Devi K.R."/>
            <person name="Agatsuma T."/>
            <person name="Nawaratna S."/>
            <person name="Gobert G.N."/>
            <person name="Jones M.K."/>
            <person name="Ragan M.A."/>
            <person name="McManus D.P."/>
            <person name="Krause L."/>
        </authorList>
    </citation>
    <scope>NUCLEOTIDE SEQUENCE [LARGE SCALE GENOMIC DNA]</scope>
    <source>
        <strain evidence="2 3">IND2009</strain>
    </source>
</reference>
<evidence type="ECO:0000313" key="3">
    <source>
        <dbReference type="Proteomes" id="UP000324629"/>
    </source>
</evidence>
<dbReference type="Proteomes" id="UP000324629">
    <property type="component" value="Unassembled WGS sequence"/>
</dbReference>
<organism evidence="2 3">
    <name type="scientific">Paragonimus westermani</name>
    <dbReference type="NCBI Taxonomy" id="34504"/>
    <lineage>
        <taxon>Eukaryota</taxon>
        <taxon>Metazoa</taxon>
        <taxon>Spiralia</taxon>
        <taxon>Lophotrochozoa</taxon>
        <taxon>Platyhelminthes</taxon>
        <taxon>Trematoda</taxon>
        <taxon>Digenea</taxon>
        <taxon>Plagiorchiida</taxon>
        <taxon>Troglotremata</taxon>
        <taxon>Troglotrematidae</taxon>
        <taxon>Paragonimus</taxon>
    </lineage>
</organism>
<evidence type="ECO:0000256" key="1">
    <source>
        <dbReference type="SAM" id="MobiDB-lite"/>
    </source>
</evidence>
<sequence>MVHISKLKPATQGMTVLPSPNGIVTNTDQPEATVHVEIPTEGETSTEVANPDIEDNVFLMGGDDVVAKAGHTCNFVNPLSSLAPIPVINVKEEYGNAPIEQTDRPSLNTSPKLPVYTLVTDGIREDAIKELNGIVVDVYPATWWIDLEHANNSPTWPHYRRHADHVEQAGDFNAQLGRLSSDEKRLGGMFGVRAQRTDNGERLLQLCASH</sequence>
<feature type="region of interest" description="Disordered" evidence="1">
    <location>
        <begin position="1"/>
        <end position="27"/>
    </location>
</feature>
<dbReference type="AlphaFoldDB" id="A0A5J4N9S6"/>
<comment type="caution">
    <text evidence="2">The sequence shown here is derived from an EMBL/GenBank/DDBJ whole genome shotgun (WGS) entry which is preliminary data.</text>
</comment>
<protein>
    <submittedName>
        <fullName evidence="2">Uncharacterized protein</fullName>
    </submittedName>
</protein>
<feature type="non-terminal residue" evidence="2">
    <location>
        <position position="210"/>
    </location>
</feature>
<evidence type="ECO:0000313" key="2">
    <source>
        <dbReference type="EMBL" id="KAA3672282.1"/>
    </source>
</evidence>
<proteinExistence type="predicted"/>
<name>A0A5J4N9S6_9TREM</name>